<comment type="caution">
    <text evidence="2">The sequence shown here is derived from an EMBL/GenBank/DDBJ whole genome shotgun (WGS) entry which is preliminary data.</text>
</comment>
<evidence type="ECO:0000313" key="2">
    <source>
        <dbReference type="EMBL" id="MDQ0567805.1"/>
    </source>
</evidence>
<keyword evidence="3" id="KW-1185">Reference proteome</keyword>
<feature type="chain" id="PRO_5046038761" evidence="1">
    <location>
        <begin position="22"/>
        <end position="832"/>
    </location>
</feature>
<accession>A0ABU0NED6</accession>
<evidence type="ECO:0000313" key="3">
    <source>
        <dbReference type="Proteomes" id="UP001236620"/>
    </source>
</evidence>
<sequence length="832" mass="94753">MKKLISVLTTTSLLISSISTISCTYTRNFAYNVTNQMKMYMDISSIAAQSAILSSSDNEDQSFGNISTDYSLQTFAQTEIKNLFKGQSLNLMNKFVLDKNKRKDDKLTYENQFKSMFGDLSNKKWTETLKNVMPKISTPKTPKFNWNDNKTKTTSNSLISTLTLISGGLAIASDDITAQQQGSLIGNLLADKNGLLESTAFTKKDGKTVLSDLINTLNKFTDTTKENNKSNTLYIVYELLKHATDKPAWLDNVKNETKISDILSNASKVFWDSIIIKHEAEKEQSIDWMNVAKKGIDLLKAVAAYQKAIESKEEQITPENYEKFSKTNIFSTTKSNSDFLKEVLDLKIEDVYKEFNKDTNKIKQNINSINIKSILNFIRSRLTTDENGYNLQKVLVLLFGSPDEKDIRKAPVFSNFYQRVGDIDILTKVQLPQVLKPIVKFLVQKEVFEGILPAFQKDLVDQAKDNQFKKKYGELEGLAKFVLFFTGISGTILNADKIATFLNSSGWLEFLDNPYLALYKGKHFFNDVFALINEIKGADFIPEEIAKNLSNIKTALNVKLDKIIDFVAKKINKDKGIDGLQFLYGLRDKTIRELIDDICSYFKVDDKEIKYILNLLNINALVDRIFNPNITLSFKTKEQNGQTFKTINSVSTIVTLLGLTENNFDDFELKINNNVLADQDVKQIQEAMKNKKYALAGTIMLGFNPNNKDKFVEKSILEALSWLFGHRDPKQDLDTNTTRTTTKALIQSYQDLVNWFTNESIAKYEKDNLSGSLDQNKWKTKFLNVEGDINNPSEIVTIKYEMSYGDKKYNIEVSNSTDINESWKFKKIELKD</sequence>
<dbReference type="NCBIfam" id="TIGR04547">
    <property type="entry name" value="Mollicu_LP"/>
    <property type="match status" value="1"/>
</dbReference>
<dbReference type="PROSITE" id="PS51257">
    <property type="entry name" value="PROKAR_LIPOPROTEIN"/>
    <property type="match status" value="1"/>
</dbReference>
<feature type="signal peptide" evidence="1">
    <location>
        <begin position="1"/>
        <end position="21"/>
    </location>
</feature>
<dbReference type="RefSeq" id="WP_307444793.1">
    <property type="nucleotide sequence ID" value="NZ_JAUSWP010000003.1"/>
</dbReference>
<reference evidence="2" key="1">
    <citation type="submission" date="2023-07" db="EMBL/GenBank/DDBJ databases">
        <title>Genomic Encyclopedia of Type Strains, Phase IV (KMG-IV): sequencing the most valuable type-strain genomes for metagenomic binning, comparative biology and taxonomic classification.</title>
        <authorList>
            <person name="Goeker M."/>
        </authorList>
    </citation>
    <scope>NUCLEOTIDE SEQUENCE [LARGE SCALE GENOMIC DNA]</scope>
    <source>
        <strain evidence="2">DSM 22019</strain>
    </source>
</reference>
<keyword evidence="1" id="KW-0732">Signal</keyword>
<protein>
    <submittedName>
        <fullName evidence="2">MOLPALP family lipoprotein</fullName>
    </submittedName>
</protein>
<organism evidence="2 3">
    <name type="scientific">Mycoplasma yeatsii</name>
    <dbReference type="NCBI Taxonomy" id="51365"/>
    <lineage>
        <taxon>Bacteria</taxon>
        <taxon>Bacillati</taxon>
        <taxon>Mycoplasmatota</taxon>
        <taxon>Mollicutes</taxon>
        <taxon>Mycoplasmataceae</taxon>
        <taxon>Mycoplasma</taxon>
    </lineage>
</organism>
<name>A0ABU0NED6_9MOLU</name>
<proteinExistence type="predicted"/>
<keyword evidence="2" id="KW-0449">Lipoprotein</keyword>
<dbReference type="InterPro" id="IPR030893">
    <property type="entry name" value="Mollicu_LP"/>
</dbReference>
<evidence type="ECO:0000256" key="1">
    <source>
        <dbReference type="SAM" id="SignalP"/>
    </source>
</evidence>
<dbReference type="Proteomes" id="UP001236620">
    <property type="component" value="Unassembled WGS sequence"/>
</dbReference>
<dbReference type="EMBL" id="JAUSWP010000003">
    <property type="protein sequence ID" value="MDQ0567805.1"/>
    <property type="molecule type" value="Genomic_DNA"/>
</dbReference>
<gene>
    <name evidence="2" type="ORF">J2Z63_000450</name>
</gene>